<proteinExistence type="predicted"/>
<organism evidence="2 3">
    <name type="scientific">Crateriforma conspicua</name>
    <dbReference type="NCBI Taxonomy" id="2527996"/>
    <lineage>
        <taxon>Bacteria</taxon>
        <taxon>Pseudomonadati</taxon>
        <taxon>Planctomycetota</taxon>
        <taxon>Planctomycetia</taxon>
        <taxon>Planctomycetales</taxon>
        <taxon>Planctomycetaceae</taxon>
        <taxon>Crateriforma</taxon>
    </lineage>
</organism>
<keyword evidence="3" id="KW-1185">Reference proteome</keyword>
<dbReference type="EMBL" id="SJPL01000002">
    <property type="protein sequence ID" value="TWT65725.1"/>
    <property type="molecule type" value="Genomic_DNA"/>
</dbReference>
<protein>
    <submittedName>
        <fullName evidence="2">Uncharacterized protein</fullName>
    </submittedName>
</protein>
<name>A0A5C5XUL9_9PLAN</name>
<evidence type="ECO:0000313" key="3">
    <source>
        <dbReference type="Proteomes" id="UP000317238"/>
    </source>
</evidence>
<dbReference type="Proteomes" id="UP000317238">
    <property type="component" value="Unassembled WGS sequence"/>
</dbReference>
<accession>A0A5C5XUL9</accession>
<dbReference type="AlphaFoldDB" id="A0A5C5XUL9"/>
<evidence type="ECO:0000256" key="1">
    <source>
        <dbReference type="SAM" id="MobiDB-lite"/>
    </source>
</evidence>
<sequence length="56" mass="6054">MTGDDHTGPMQGCTDWTGHVRKSVNPSGHDFVPDMTEDGTRRMKTAVGIKGVPPED</sequence>
<reference evidence="2 3" key="1">
    <citation type="submission" date="2019-02" db="EMBL/GenBank/DDBJ databases">
        <title>Deep-cultivation of Planctomycetes and their phenomic and genomic characterization uncovers novel biology.</title>
        <authorList>
            <person name="Wiegand S."/>
            <person name="Jogler M."/>
            <person name="Boedeker C."/>
            <person name="Pinto D."/>
            <person name="Vollmers J."/>
            <person name="Rivas-Marin E."/>
            <person name="Kohn T."/>
            <person name="Peeters S.H."/>
            <person name="Heuer A."/>
            <person name="Rast P."/>
            <person name="Oberbeckmann S."/>
            <person name="Bunk B."/>
            <person name="Jeske O."/>
            <person name="Meyerdierks A."/>
            <person name="Storesund J.E."/>
            <person name="Kallscheuer N."/>
            <person name="Luecker S."/>
            <person name="Lage O.M."/>
            <person name="Pohl T."/>
            <person name="Merkel B.J."/>
            <person name="Hornburger P."/>
            <person name="Mueller R.-W."/>
            <person name="Bruemmer F."/>
            <person name="Labrenz M."/>
            <person name="Spormann A.M."/>
            <person name="Op Den Camp H."/>
            <person name="Overmann J."/>
            <person name="Amann R."/>
            <person name="Jetten M.S.M."/>
            <person name="Mascher T."/>
            <person name="Medema M.H."/>
            <person name="Devos D.P."/>
            <person name="Kaster A.-K."/>
            <person name="Ovreas L."/>
            <person name="Rohde M."/>
            <person name="Galperin M.Y."/>
            <person name="Jogler C."/>
        </authorList>
    </citation>
    <scope>NUCLEOTIDE SEQUENCE [LARGE SCALE GENOMIC DNA]</scope>
    <source>
        <strain evidence="2 3">Pan14r</strain>
    </source>
</reference>
<comment type="caution">
    <text evidence="2">The sequence shown here is derived from an EMBL/GenBank/DDBJ whole genome shotgun (WGS) entry which is preliminary data.</text>
</comment>
<evidence type="ECO:0000313" key="2">
    <source>
        <dbReference type="EMBL" id="TWT65725.1"/>
    </source>
</evidence>
<gene>
    <name evidence="2" type="ORF">Pan14r_52740</name>
</gene>
<feature type="region of interest" description="Disordered" evidence="1">
    <location>
        <begin position="1"/>
        <end position="42"/>
    </location>
</feature>